<dbReference type="EMBL" id="SBJO01000329">
    <property type="protein sequence ID" value="KAF9761475.1"/>
    <property type="molecule type" value="Genomic_DNA"/>
</dbReference>
<name>A0A9P6KXI8_9MICR</name>
<proteinExistence type="predicted"/>
<keyword evidence="2" id="KW-0732">Signal</keyword>
<sequence>MLLLFFLVGLLAVNTLENQEADTKSKLPKQKSVNDSLHSEQKTVDSFGINGYQKRKDSFLYNKITTQAIIHPERKKSDDSIELKPIKKNHTVKKNQENTDEIITVQPTADDQESINVSDENSTFIRIQSDKKNGNEVLNKNRKENENKCSKMTEEICLFPCLCWALLCD</sequence>
<protein>
    <submittedName>
        <fullName evidence="3">Uncharacterized protein</fullName>
    </submittedName>
</protein>
<comment type="caution">
    <text evidence="3">The sequence shown here is derived from an EMBL/GenBank/DDBJ whole genome shotgun (WGS) entry which is preliminary data.</text>
</comment>
<accession>A0A9P6KXI8</accession>
<evidence type="ECO:0000313" key="3">
    <source>
        <dbReference type="EMBL" id="KAF9761475.1"/>
    </source>
</evidence>
<evidence type="ECO:0000313" key="4">
    <source>
        <dbReference type="Proteomes" id="UP000740883"/>
    </source>
</evidence>
<dbReference type="Proteomes" id="UP000740883">
    <property type="component" value="Unassembled WGS sequence"/>
</dbReference>
<evidence type="ECO:0000256" key="1">
    <source>
        <dbReference type="SAM" id="MobiDB-lite"/>
    </source>
</evidence>
<gene>
    <name evidence="3" type="ORF">NGRA_2623</name>
</gene>
<feature type="signal peptide" evidence="2">
    <location>
        <begin position="1"/>
        <end position="15"/>
    </location>
</feature>
<keyword evidence="4" id="KW-1185">Reference proteome</keyword>
<reference evidence="3 4" key="1">
    <citation type="journal article" date="2020" name="Genome Biol. Evol.">
        <title>Comparative genomics of strictly vertically transmitted, feminizing microsporidia endosymbionts of amphipod crustaceans.</title>
        <authorList>
            <person name="Cormier A."/>
            <person name="Chebbi M.A."/>
            <person name="Giraud I."/>
            <person name="Wattier R."/>
            <person name="Teixeira M."/>
            <person name="Gilbert C."/>
            <person name="Rigaud T."/>
            <person name="Cordaux R."/>
        </authorList>
    </citation>
    <scope>NUCLEOTIDE SEQUENCE [LARGE SCALE GENOMIC DNA]</scope>
    <source>
        <strain evidence="3 4">Ou3-Ou53</strain>
    </source>
</reference>
<organism evidence="3 4">
    <name type="scientific">Nosema granulosis</name>
    <dbReference type="NCBI Taxonomy" id="83296"/>
    <lineage>
        <taxon>Eukaryota</taxon>
        <taxon>Fungi</taxon>
        <taxon>Fungi incertae sedis</taxon>
        <taxon>Microsporidia</taxon>
        <taxon>Nosematidae</taxon>
        <taxon>Nosema</taxon>
    </lineage>
</organism>
<feature type="region of interest" description="Disordered" evidence="1">
    <location>
        <begin position="19"/>
        <end position="39"/>
    </location>
</feature>
<dbReference type="AlphaFoldDB" id="A0A9P6KXI8"/>
<evidence type="ECO:0000256" key="2">
    <source>
        <dbReference type="SAM" id="SignalP"/>
    </source>
</evidence>
<feature type="chain" id="PRO_5040112111" evidence="2">
    <location>
        <begin position="16"/>
        <end position="169"/>
    </location>
</feature>